<dbReference type="PANTHER" id="PTHR45931:SF3">
    <property type="entry name" value="RING ZINC FINGER-CONTAINING PROTEIN"/>
    <property type="match status" value="1"/>
</dbReference>
<keyword evidence="8" id="KW-1185">Reference proteome</keyword>
<feature type="domain" description="RING-type" evidence="6">
    <location>
        <begin position="292"/>
        <end position="333"/>
    </location>
</feature>
<dbReference type="STRING" id="10195.A0A3M7QEQ4"/>
<keyword evidence="3" id="KW-0862">Zinc</keyword>
<dbReference type="PANTHER" id="PTHR45931">
    <property type="entry name" value="SI:CH211-59O9.10"/>
    <property type="match status" value="1"/>
</dbReference>
<evidence type="ECO:0000256" key="2">
    <source>
        <dbReference type="ARBA" id="ARBA00022771"/>
    </source>
</evidence>
<feature type="compositionally biased region" description="Basic and acidic residues" evidence="5">
    <location>
        <begin position="11"/>
        <end position="48"/>
    </location>
</feature>
<dbReference type="InterPro" id="IPR051834">
    <property type="entry name" value="RING_finger_E3_ligase"/>
</dbReference>
<feature type="compositionally biased region" description="Basic and acidic residues" evidence="5">
    <location>
        <begin position="70"/>
        <end position="79"/>
    </location>
</feature>
<dbReference type="GO" id="GO:0005634">
    <property type="term" value="C:nucleus"/>
    <property type="evidence" value="ECO:0007669"/>
    <property type="project" value="TreeGrafter"/>
</dbReference>
<reference evidence="7 8" key="1">
    <citation type="journal article" date="2018" name="Sci. Rep.">
        <title>Genomic signatures of local adaptation to the degree of environmental predictability in rotifers.</title>
        <authorList>
            <person name="Franch-Gras L."/>
            <person name="Hahn C."/>
            <person name="Garcia-Roger E.M."/>
            <person name="Carmona M.J."/>
            <person name="Serra M."/>
            <person name="Gomez A."/>
        </authorList>
    </citation>
    <scope>NUCLEOTIDE SEQUENCE [LARGE SCALE GENOMIC DNA]</scope>
    <source>
        <strain evidence="7">HYR1</strain>
    </source>
</reference>
<dbReference type="SMART" id="SM00184">
    <property type="entry name" value="RING"/>
    <property type="match status" value="1"/>
</dbReference>
<evidence type="ECO:0000313" key="8">
    <source>
        <dbReference type="Proteomes" id="UP000276133"/>
    </source>
</evidence>
<dbReference type="EMBL" id="REGN01006468">
    <property type="protein sequence ID" value="RNA09415.1"/>
    <property type="molecule type" value="Genomic_DNA"/>
</dbReference>
<dbReference type="Pfam" id="PF13639">
    <property type="entry name" value="zf-RING_2"/>
    <property type="match status" value="1"/>
</dbReference>
<dbReference type="AlphaFoldDB" id="A0A3M7QEQ4"/>
<dbReference type="InterPro" id="IPR013083">
    <property type="entry name" value="Znf_RING/FYVE/PHD"/>
</dbReference>
<dbReference type="Gene3D" id="3.30.40.10">
    <property type="entry name" value="Zinc/RING finger domain, C3HC4 (zinc finger)"/>
    <property type="match status" value="1"/>
</dbReference>
<comment type="caution">
    <text evidence="7">The sequence shown here is derived from an EMBL/GenBank/DDBJ whole genome shotgun (WGS) entry which is preliminary data.</text>
</comment>
<evidence type="ECO:0000256" key="5">
    <source>
        <dbReference type="SAM" id="MobiDB-lite"/>
    </source>
</evidence>
<dbReference type="PROSITE" id="PS50089">
    <property type="entry name" value="ZF_RING_2"/>
    <property type="match status" value="1"/>
</dbReference>
<dbReference type="OrthoDB" id="9984778at2759"/>
<proteinExistence type="predicted"/>
<dbReference type="CDD" id="cd16454">
    <property type="entry name" value="RING-H2_PA-TM-RING"/>
    <property type="match status" value="1"/>
</dbReference>
<accession>A0A3M7QEQ4</accession>
<evidence type="ECO:0000256" key="1">
    <source>
        <dbReference type="ARBA" id="ARBA00022723"/>
    </source>
</evidence>
<keyword evidence="2 4" id="KW-0863">Zinc-finger</keyword>
<dbReference type="SUPFAM" id="SSF57850">
    <property type="entry name" value="RING/U-box"/>
    <property type="match status" value="1"/>
</dbReference>
<name>A0A3M7QEQ4_BRAPC</name>
<dbReference type="GO" id="GO:0061630">
    <property type="term" value="F:ubiquitin protein ligase activity"/>
    <property type="evidence" value="ECO:0007669"/>
    <property type="project" value="TreeGrafter"/>
</dbReference>
<evidence type="ECO:0000256" key="4">
    <source>
        <dbReference type="PROSITE-ProRule" id="PRU00175"/>
    </source>
</evidence>
<organism evidence="7 8">
    <name type="scientific">Brachionus plicatilis</name>
    <name type="common">Marine rotifer</name>
    <name type="synonym">Brachionus muelleri</name>
    <dbReference type="NCBI Taxonomy" id="10195"/>
    <lineage>
        <taxon>Eukaryota</taxon>
        <taxon>Metazoa</taxon>
        <taxon>Spiralia</taxon>
        <taxon>Gnathifera</taxon>
        <taxon>Rotifera</taxon>
        <taxon>Eurotatoria</taxon>
        <taxon>Monogononta</taxon>
        <taxon>Pseudotrocha</taxon>
        <taxon>Ploima</taxon>
        <taxon>Brachionidae</taxon>
        <taxon>Brachionus</taxon>
    </lineage>
</organism>
<dbReference type="InterPro" id="IPR001841">
    <property type="entry name" value="Znf_RING"/>
</dbReference>
<evidence type="ECO:0000313" key="7">
    <source>
        <dbReference type="EMBL" id="RNA09415.1"/>
    </source>
</evidence>
<evidence type="ECO:0000256" key="3">
    <source>
        <dbReference type="ARBA" id="ARBA00022833"/>
    </source>
</evidence>
<feature type="compositionally biased region" description="Acidic residues" evidence="5">
    <location>
        <begin position="57"/>
        <end position="68"/>
    </location>
</feature>
<evidence type="ECO:0000259" key="6">
    <source>
        <dbReference type="PROSITE" id="PS50089"/>
    </source>
</evidence>
<feature type="region of interest" description="Disordered" evidence="5">
    <location>
        <begin position="1"/>
        <end position="96"/>
    </location>
</feature>
<dbReference type="GO" id="GO:0008270">
    <property type="term" value="F:zinc ion binding"/>
    <property type="evidence" value="ECO:0007669"/>
    <property type="project" value="UniProtKB-KW"/>
</dbReference>
<dbReference type="GO" id="GO:0006511">
    <property type="term" value="P:ubiquitin-dependent protein catabolic process"/>
    <property type="evidence" value="ECO:0007669"/>
    <property type="project" value="TreeGrafter"/>
</dbReference>
<gene>
    <name evidence="7" type="ORF">BpHYR1_037926</name>
</gene>
<protein>
    <submittedName>
        <fullName evidence="7">Phosphatidylinositol transfer</fullName>
    </submittedName>
</protein>
<keyword evidence="1" id="KW-0479">Metal-binding</keyword>
<dbReference type="Proteomes" id="UP000276133">
    <property type="component" value="Unassembled WGS sequence"/>
</dbReference>
<sequence>MATGISFLNDKSGDDFPRIFQEEKGFQKDRERVSRAKEFRNRMKDHCRGLNNNQNSSDDDIIIIDNDDSPVTRKQENQKRTKRSSIDPPKNDDQNDSDEILARQLQEEFDQEYAVSLEFNGGNNLNTHIHVNNNNQNIQISHNFQNNSLNDIAFTINDQNLLFGRNSNRREIANNDSGLANEFNFLQNNQFMTQFLDEDVNTGDNNTRFLPEANRRARRYIHPVRVRPNRTQHGQLNQFFQTDRDFTSDDYESLIRLDEQNSVKKCLRKEEVQSLPCFPFKENNLDQQENQCSICFDSYLKDEKIMSLACLHKFHAKCVKEWLKASRKCPLCQKDAIHGN</sequence>